<evidence type="ECO:0000256" key="1">
    <source>
        <dbReference type="ARBA" id="ARBA00004141"/>
    </source>
</evidence>
<dbReference type="InterPro" id="IPR051598">
    <property type="entry name" value="TSUP/Inactive_protease-like"/>
</dbReference>
<protein>
    <recommendedName>
        <fullName evidence="5">Probable membrane transporter protein</fullName>
    </recommendedName>
</protein>
<gene>
    <name evidence="6" type="ORF">CLV94_3313</name>
</gene>
<dbReference type="GO" id="GO:0005886">
    <property type="term" value="C:plasma membrane"/>
    <property type="evidence" value="ECO:0007669"/>
    <property type="project" value="UniProtKB-SubCell"/>
</dbReference>
<reference evidence="6 7" key="1">
    <citation type="submission" date="2018-10" db="EMBL/GenBank/DDBJ databases">
        <title>Genomic Encyclopedia of Archaeal and Bacterial Type Strains, Phase II (KMG-II): from individual species to whole genera.</title>
        <authorList>
            <person name="Goeker M."/>
        </authorList>
    </citation>
    <scope>NUCLEOTIDE SEQUENCE [LARGE SCALE GENOMIC DNA]</scope>
    <source>
        <strain evidence="6 7">DSM 29537</strain>
    </source>
</reference>
<evidence type="ECO:0000313" key="7">
    <source>
        <dbReference type="Proteomes" id="UP000277579"/>
    </source>
</evidence>
<keyword evidence="7" id="KW-1185">Reference proteome</keyword>
<dbReference type="InterPro" id="IPR002781">
    <property type="entry name" value="TM_pro_TauE-like"/>
</dbReference>
<feature type="transmembrane region" description="Helical" evidence="5">
    <location>
        <begin position="6"/>
        <end position="36"/>
    </location>
</feature>
<comment type="subcellular location">
    <subcellularLocation>
        <location evidence="5">Cell membrane</location>
        <topology evidence="5">Multi-pass membrane protein</topology>
    </subcellularLocation>
    <subcellularLocation>
        <location evidence="1">Membrane</location>
        <topology evidence="1">Multi-pass membrane protein</topology>
    </subcellularLocation>
</comment>
<keyword evidence="4 5" id="KW-0472">Membrane</keyword>
<evidence type="ECO:0000256" key="3">
    <source>
        <dbReference type="ARBA" id="ARBA00022989"/>
    </source>
</evidence>
<keyword evidence="3 5" id="KW-1133">Transmembrane helix</keyword>
<evidence type="ECO:0000256" key="2">
    <source>
        <dbReference type="ARBA" id="ARBA00022692"/>
    </source>
</evidence>
<accession>A0A495LW78</accession>
<dbReference type="Proteomes" id="UP000277579">
    <property type="component" value="Unassembled WGS sequence"/>
</dbReference>
<evidence type="ECO:0000256" key="4">
    <source>
        <dbReference type="ARBA" id="ARBA00023136"/>
    </source>
</evidence>
<proteinExistence type="inferred from homology"/>
<sequence length="261" mass="28211">MEEFFGYFGALIIGLVLGLTGGGGSILTVPVLVYLLGINPVTATAYSLFIVGTTSAFGTIQNYRKGLVELKTGVKFALPSLIAIYLTRKLIVPRIPEIIFTIGEITVTKNFFIMALFAIVMLLAALSMISDKKAEKSTAMPNAMITILQIFVVGIIIGLVGAGGGFLIIPALVYLAKLPMKKAVGTSIFIIAINSLIGFTGDLGNIDIDWSFLFIFSFISILGIFAGIYLNKFINEKNLKKGFGWFVLTMSILILTKEVFL</sequence>
<feature type="transmembrane region" description="Helical" evidence="5">
    <location>
        <begin position="111"/>
        <end position="130"/>
    </location>
</feature>
<dbReference type="RefSeq" id="WP_121377586.1">
    <property type="nucleotide sequence ID" value="NZ_RBLC01000007.1"/>
</dbReference>
<evidence type="ECO:0000313" key="6">
    <source>
        <dbReference type="EMBL" id="RKS17871.1"/>
    </source>
</evidence>
<keyword evidence="2 5" id="KW-0812">Transmembrane</keyword>
<dbReference type="AlphaFoldDB" id="A0A495LW78"/>
<comment type="caution">
    <text evidence="6">The sequence shown here is derived from an EMBL/GenBank/DDBJ whole genome shotgun (WGS) entry which is preliminary data.</text>
</comment>
<dbReference type="EMBL" id="RBLC01000007">
    <property type="protein sequence ID" value="RKS17871.1"/>
    <property type="molecule type" value="Genomic_DNA"/>
</dbReference>
<feature type="transmembrane region" description="Helical" evidence="5">
    <location>
        <begin position="242"/>
        <end position="260"/>
    </location>
</feature>
<name>A0A495LW78_9FLAO</name>
<evidence type="ECO:0000256" key="5">
    <source>
        <dbReference type="RuleBase" id="RU363041"/>
    </source>
</evidence>
<organism evidence="6 7">
    <name type="scientific">Flavobacterium endophyticum</name>
    <dbReference type="NCBI Taxonomy" id="1540163"/>
    <lineage>
        <taxon>Bacteria</taxon>
        <taxon>Pseudomonadati</taxon>
        <taxon>Bacteroidota</taxon>
        <taxon>Flavobacteriia</taxon>
        <taxon>Flavobacteriales</taxon>
        <taxon>Flavobacteriaceae</taxon>
        <taxon>Flavobacterium</taxon>
    </lineage>
</organism>
<feature type="transmembrane region" description="Helical" evidence="5">
    <location>
        <begin position="150"/>
        <end position="176"/>
    </location>
</feature>
<dbReference type="Pfam" id="PF01925">
    <property type="entry name" value="TauE"/>
    <property type="match status" value="1"/>
</dbReference>
<dbReference type="PANTHER" id="PTHR43701">
    <property type="entry name" value="MEMBRANE TRANSPORTER PROTEIN MJ0441-RELATED"/>
    <property type="match status" value="1"/>
</dbReference>
<dbReference type="OrthoDB" id="8559161at2"/>
<keyword evidence="5" id="KW-1003">Cell membrane</keyword>
<comment type="similarity">
    <text evidence="5">Belongs to the 4-toluene sulfonate uptake permease (TSUP) (TC 2.A.102) family.</text>
</comment>
<feature type="transmembrane region" description="Helical" evidence="5">
    <location>
        <begin position="183"/>
        <end position="204"/>
    </location>
</feature>
<feature type="transmembrane region" description="Helical" evidence="5">
    <location>
        <begin position="210"/>
        <end position="230"/>
    </location>
</feature>
<dbReference type="PANTHER" id="PTHR43701:SF2">
    <property type="entry name" value="MEMBRANE TRANSPORTER PROTEIN YJNA-RELATED"/>
    <property type="match status" value="1"/>
</dbReference>